<accession>A0A9E4NQ51</accession>
<sequence length="133" mass="15209">MDDENYKRLIENVIPLNHDRYKSYFVQFFAVHFAILAGIASDFTQKTQGAETTLVLMGIVMAGIWLLVQRKLSLDIKNVWEMVTIIESCEKYRDRIKFSDTPSTEGAPASKLMLTIPGGFILIYVLLGFRHYA</sequence>
<evidence type="ECO:0000313" key="2">
    <source>
        <dbReference type="EMBL" id="MCG7981017.1"/>
    </source>
</evidence>
<feature type="transmembrane region" description="Helical" evidence="1">
    <location>
        <begin position="52"/>
        <end position="68"/>
    </location>
</feature>
<feature type="transmembrane region" description="Helical" evidence="1">
    <location>
        <begin position="21"/>
        <end position="40"/>
    </location>
</feature>
<organism evidence="2 3">
    <name type="scientific">Candidatus Thiodiazotropha taylori</name>
    <dbReference type="NCBI Taxonomy" id="2792791"/>
    <lineage>
        <taxon>Bacteria</taxon>
        <taxon>Pseudomonadati</taxon>
        <taxon>Pseudomonadota</taxon>
        <taxon>Gammaproteobacteria</taxon>
        <taxon>Chromatiales</taxon>
        <taxon>Sedimenticolaceae</taxon>
        <taxon>Candidatus Thiodiazotropha</taxon>
    </lineage>
</organism>
<comment type="caution">
    <text evidence="2">The sequence shown here is derived from an EMBL/GenBank/DDBJ whole genome shotgun (WGS) entry which is preliminary data.</text>
</comment>
<dbReference type="AlphaFoldDB" id="A0A9E4NQ51"/>
<evidence type="ECO:0000313" key="3">
    <source>
        <dbReference type="Proteomes" id="UP000886674"/>
    </source>
</evidence>
<keyword evidence="1" id="KW-0812">Transmembrane</keyword>
<keyword evidence="1" id="KW-0472">Membrane</keyword>
<evidence type="ECO:0000256" key="1">
    <source>
        <dbReference type="SAM" id="Phobius"/>
    </source>
</evidence>
<feature type="transmembrane region" description="Helical" evidence="1">
    <location>
        <begin position="112"/>
        <end position="132"/>
    </location>
</feature>
<dbReference type="EMBL" id="JAEPCR010000186">
    <property type="protein sequence ID" value="MCG7981017.1"/>
    <property type="molecule type" value="Genomic_DNA"/>
</dbReference>
<dbReference type="Proteomes" id="UP000886674">
    <property type="component" value="Unassembled WGS sequence"/>
</dbReference>
<gene>
    <name evidence="2" type="ORF">JAY77_23085</name>
</gene>
<name>A0A9E4NQ51_9GAMM</name>
<reference evidence="2" key="1">
    <citation type="journal article" date="2021" name="Proc. Natl. Acad. Sci. U.S.A.">
        <title>Global biogeography of chemosynthetic symbionts reveals both localized and globally distributed symbiont groups. .</title>
        <authorList>
            <person name="Osvatic J.T."/>
            <person name="Wilkins L.G.E."/>
            <person name="Leibrecht L."/>
            <person name="Leray M."/>
            <person name="Zauner S."/>
            <person name="Polzin J."/>
            <person name="Camacho Y."/>
            <person name="Gros O."/>
            <person name="van Gils J.A."/>
            <person name="Eisen J.A."/>
            <person name="Petersen J.M."/>
            <person name="Yuen B."/>
        </authorList>
    </citation>
    <scope>NUCLEOTIDE SEQUENCE</scope>
    <source>
        <strain evidence="2">MAGclacostrist055</strain>
    </source>
</reference>
<proteinExistence type="predicted"/>
<protein>
    <submittedName>
        <fullName evidence="2">Uncharacterized protein</fullName>
    </submittedName>
</protein>
<keyword evidence="1" id="KW-1133">Transmembrane helix</keyword>